<comment type="caution">
    <text evidence="2">The sequence shown here is derived from an EMBL/GenBank/DDBJ whole genome shotgun (WGS) entry which is preliminary data.</text>
</comment>
<evidence type="ECO:0000313" key="3">
    <source>
        <dbReference type="Proteomes" id="UP000253437"/>
    </source>
</evidence>
<dbReference type="Pfam" id="PF11477">
    <property type="entry name" value="PM0188"/>
    <property type="match status" value="1"/>
</dbReference>
<dbReference type="SUPFAM" id="SSF53756">
    <property type="entry name" value="UDP-Glycosyltransferase/glycogen phosphorylase"/>
    <property type="match status" value="1"/>
</dbReference>
<dbReference type="PROSITE" id="PS51257">
    <property type="entry name" value="PROKAR_LIPOPROTEIN"/>
    <property type="match status" value="1"/>
</dbReference>
<feature type="signal peptide" evidence="1">
    <location>
        <begin position="1"/>
        <end position="24"/>
    </location>
</feature>
<organism evidence="2 3">
    <name type="scientific">Vibrio harveyi</name>
    <name type="common">Beneckea harveyi</name>
    <dbReference type="NCBI Taxonomy" id="669"/>
    <lineage>
        <taxon>Bacteria</taxon>
        <taxon>Pseudomonadati</taxon>
        <taxon>Pseudomonadota</taxon>
        <taxon>Gammaproteobacteria</taxon>
        <taxon>Vibrionales</taxon>
        <taxon>Vibrionaceae</taxon>
        <taxon>Vibrio</taxon>
    </lineage>
</organism>
<name>A0A8B3DCA5_VIBHA</name>
<dbReference type="Gene3D" id="3.40.50.11120">
    <property type="entry name" value="Sialyltransferase, N-terminal GT-B Rossman nucleotide-binding domain"/>
    <property type="match status" value="1"/>
</dbReference>
<dbReference type="AlphaFoldDB" id="A0A8B3DCA5"/>
<proteinExistence type="predicted"/>
<dbReference type="InterPro" id="IPR043078">
    <property type="entry name" value="Sialyltransferase_N"/>
</dbReference>
<reference evidence="2 3" key="1">
    <citation type="submission" date="2018-08" db="EMBL/GenBank/DDBJ databases">
        <title>Vibrio harveyi strains pathogenic to white snook Centropomus viridis Lockington (1877) and potential probiotic bacteria.</title>
        <authorList>
            <person name="Soto-Rodriguez S."/>
            <person name="Gomez-Gil B."/>
            <person name="Lozano-Olvera R."/>
        </authorList>
    </citation>
    <scope>NUCLEOTIDE SEQUENCE [LARGE SCALE GENOMIC DNA]</scope>
    <source>
        <strain evidence="2 3">CAIM 1508</strain>
    </source>
</reference>
<evidence type="ECO:0000256" key="1">
    <source>
        <dbReference type="SAM" id="SignalP"/>
    </source>
</evidence>
<dbReference type="InterPro" id="IPR021574">
    <property type="entry name" value="PM0188"/>
</dbReference>
<evidence type="ECO:0000313" key="2">
    <source>
        <dbReference type="EMBL" id="RIW00859.1"/>
    </source>
</evidence>
<accession>A0A8B3DCA5</accession>
<dbReference type="RefSeq" id="WP_017817635.1">
    <property type="nucleotide sequence ID" value="NZ_BJKR01000017.1"/>
</dbReference>
<feature type="chain" id="PRO_5032738129" evidence="1">
    <location>
        <begin position="25"/>
        <end position="404"/>
    </location>
</feature>
<gene>
    <name evidence="2" type="ORF">DS957_026840</name>
</gene>
<sequence length="404" mass="45393">MFNRFKTALGLVLVVVTMISGCNSDSSPENTSSTLEIYIDSATLPSLQHMVKIIDEQSGNKKLINWKRYPIDDELLLDKINALSFSDTTDLTRYMESILLIGDIKRVVINGNSLSNYNIVGVMRSINALGLDLDVEINFYDDGSAEYVRLYNFSQLPEAERELLVSMSKNNILAAVNGIGSYDSGSPENIYGFAQIYPATYHMLRADIFDTDLEIGLIRDILGDNVKQMKWGQFLGFNEEQKELFYQLTSFNPDKIQAQYKESPNKNFVFVGTNSRSATAEQQINIIKEAKKLDSEIIPNSIDGYDLFFKGHPSATYNQQIVDAHDMTEIYNRTPFEVLAMTSSLPDAVGGMGSSLFFSLPKTVETKFIFYKSGTDIESNALIQVMLKLGIITDEKVRFTTDIK</sequence>
<keyword evidence="1" id="KW-0732">Signal</keyword>
<dbReference type="Proteomes" id="UP000253437">
    <property type="component" value="Unassembled WGS sequence"/>
</dbReference>
<protein>
    <submittedName>
        <fullName evidence="2">Uncharacterized protein</fullName>
    </submittedName>
</protein>
<dbReference type="EMBL" id="QOUW02000212">
    <property type="protein sequence ID" value="RIW00859.1"/>
    <property type="molecule type" value="Genomic_DNA"/>
</dbReference>
<dbReference type="Gene3D" id="3.40.50.11110">
    <property type="entry name" value="Sialyltransferase, C-terminal GT-B Rossman nucleotide-binding domain"/>
    <property type="match status" value="1"/>
</dbReference>